<gene>
    <name evidence="2" type="ORF">SMN809_LOCUS50696</name>
</gene>
<evidence type="ECO:0000256" key="1">
    <source>
        <dbReference type="SAM" id="MobiDB-lite"/>
    </source>
</evidence>
<feature type="region of interest" description="Disordered" evidence="1">
    <location>
        <begin position="1"/>
        <end position="37"/>
    </location>
</feature>
<feature type="compositionally biased region" description="Polar residues" evidence="1">
    <location>
        <begin position="14"/>
        <end position="36"/>
    </location>
</feature>
<accession>A0A8S3C1J6</accession>
<protein>
    <submittedName>
        <fullName evidence="2">Uncharacterized protein</fullName>
    </submittedName>
</protein>
<organism evidence="2 3">
    <name type="scientific">Rotaria magnacalcarata</name>
    <dbReference type="NCBI Taxonomy" id="392030"/>
    <lineage>
        <taxon>Eukaryota</taxon>
        <taxon>Metazoa</taxon>
        <taxon>Spiralia</taxon>
        <taxon>Gnathifera</taxon>
        <taxon>Rotifera</taxon>
        <taxon>Eurotatoria</taxon>
        <taxon>Bdelloidea</taxon>
        <taxon>Philodinida</taxon>
        <taxon>Philodinidae</taxon>
        <taxon>Rotaria</taxon>
    </lineage>
</organism>
<dbReference type="EMBL" id="CAJOBI010168115">
    <property type="protein sequence ID" value="CAF4878328.1"/>
    <property type="molecule type" value="Genomic_DNA"/>
</dbReference>
<feature type="non-terminal residue" evidence="2">
    <location>
        <position position="63"/>
    </location>
</feature>
<evidence type="ECO:0000313" key="2">
    <source>
        <dbReference type="EMBL" id="CAF4878328.1"/>
    </source>
</evidence>
<reference evidence="2" key="1">
    <citation type="submission" date="2021-02" db="EMBL/GenBank/DDBJ databases">
        <authorList>
            <person name="Nowell W R."/>
        </authorList>
    </citation>
    <scope>NUCLEOTIDE SEQUENCE</scope>
</reference>
<evidence type="ECO:0000313" key="3">
    <source>
        <dbReference type="Proteomes" id="UP000676336"/>
    </source>
</evidence>
<dbReference type="Proteomes" id="UP000676336">
    <property type="component" value="Unassembled WGS sequence"/>
</dbReference>
<sequence>AAHGRLGKRLASLFTKTKPTTNQANNDSTEAKNQFMTPAGKEYILRASIARPSNLRSRQSPQR</sequence>
<name>A0A8S3C1J6_9BILA</name>
<feature type="non-terminal residue" evidence="2">
    <location>
        <position position="1"/>
    </location>
</feature>
<comment type="caution">
    <text evidence="2">The sequence shown here is derived from an EMBL/GenBank/DDBJ whole genome shotgun (WGS) entry which is preliminary data.</text>
</comment>
<proteinExistence type="predicted"/>
<dbReference type="AlphaFoldDB" id="A0A8S3C1J6"/>